<feature type="domain" description="PapC-like C-terminal" evidence="11">
    <location>
        <begin position="770"/>
        <end position="834"/>
    </location>
</feature>
<feature type="domain" description="PapC N-terminal" evidence="12">
    <location>
        <begin position="28"/>
        <end position="171"/>
    </location>
</feature>
<keyword evidence="4" id="KW-1134">Transmembrane beta strand</keyword>
<dbReference type="PANTHER" id="PTHR30451:SF20">
    <property type="entry name" value="FIMBRIAE USHER"/>
    <property type="match status" value="1"/>
</dbReference>
<evidence type="ECO:0000256" key="10">
    <source>
        <dbReference type="SAM" id="SignalP"/>
    </source>
</evidence>
<dbReference type="Gene3D" id="2.60.40.2070">
    <property type="match status" value="1"/>
</dbReference>
<protein>
    <submittedName>
        <fullName evidence="13">Fimbrial outer membrane usher protein</fullName>
    </submittedName>
</protein>
<feature type="chain" id="PRO_5034394686" evidence="10">
    <location>
        <begin position="26"/>
        <end position="851"/>
    </location>
</feature>
<keyword evidence="6 10" id="KW-0732">Signal</keyword>
<evidence type="ECO:0000256" key="1">
    <source>
        <dbReference type="ARBA" id="ARBA00004571"/>
    </source>
</evidence>
<dbReference type="Gene3D" id="3.10.20.410">
    <property type="match status" value="1"/>
</dbReference>
<dbReference type="GO" id="GO:0009279">
    <property type="term" value="C:cell outer membrane"/>
    <property type="evidence" value="ECO:0007669"/>
    <property type="project" value="UniProtKB-SubCell"/>
</dbReference>
<dbReference type="SUPFAM" id="SSF141729">
    <property type="entry name" value="FimD N-terminal domain-like"/>
    <property type="match status" value="1"/>
</dbReference>
<keyword evidence="9" id="KW-1029">Fimbrium biogenesis</keyword>
<gene>
    <name evidence="13" type="ORF">FOT72_10800</name>
</gene>
<organism evidence="13 14">
    <name type="scientific">Citrobacter amalonaticus</name>
    <dbReference type="NCBI Taxonomy" id="35703"/>
    <lineage>
        <taxon>Bacteria</taxon>
        <taxon>Pseudomonadati</taxon>
        <taxon>Pseudomonadota</taxon>
        <taxon>Gammaproteobacteria</taxon>
        <taxon>Enterobacterales</taxon>
        <taxon>Enterobacteriaceae</taxon>
        <taxon>Citrobacter</taxon>
    </lineage>
</organism>
<dbReference type="GO" id="GO:0015473">
    <property type="term" value="F:fimbrial usher porin activity"/>
    <property type="evidence" value="ECO:0007669"/>
    <property type="project" value="InterPro"/>
</dbReference>
<dbReference type="InterPro" id="IPR025949">
    <property type="entry name" value="PapC-like_C"/>
</dbReference>
<evidence type="ECO:0000313" key="13">
    <source>
        <dbReference type="EMBL" id="MBE0128485.1"/>
    </source>
</evidence>
<evidence type="ECO:0000256" key="7">
    <source>
        <dbReference type="ARBA" id="ARBA00023136"/>
    </source>
</evidence>
<evidence type="ECO:0000256" key="9">
    <source>
        <dbReference type="RuleBase" id="RU003884"/>
    </source>
</evidence>
<dbReference type="PANTHER" id="PTHR30451">
    <property type="entry name" value="OUTER MEMBRANE USHER PROTEIN"/>
    <property type="match status" value="1"/>
</dbReference>
<dbReference type="Pfam" id="PF13954">
    <property type="entry name" value="PapC_N"/>
    <property type="match status" value="1"/>
</dbReference>
<proteinExistence type="inferred from homology"/>
<evidence type="ECO:0000256" key="5">
    <source>
        <dbReference type="ARBA" id="ARBA00022692"/>
    </source>
</evidence>
<dbReference type="InterPro" id="IPR000015">
    <property type="entry name" value="Fimb_usher"/>
</dbReference>
<evidence type="ECO:0000256" key="2">
    <source>
        <dbReference type="ARBA" id="ARBA00008064"/>
    </source>
</evidence>
<dbReference type="Pfam" id="PF13953">
    <property type="entry name" value="PapC_C"/>
    <property type="match status" value="1"/>
</dbReference>
<dbReference type="Gene3D" id="2.60.40.2610">
    <property type="entry name" value="Outer membrane usher protein FimD, plug domain"/>
    <property type="match status" value="1"/>
</dbReference>
<dbReference type="FunFam" id="2.60.40.2610:FF:000001">
    <property type="entry name" value="Outer membrane fimbrial usher protein"/>
    <property type="match status" value="1"/>
</dbReference>
<dbReference type="InterPro" id="IPR018030">
    <property type="entry name" value="Fimbrial_membr_usher_CS"/>
</dbReference>
<dbReference type="Pfam" id="PF00577">
    <property type="entry name" value="Usher"/>
    <property type="match status" value="1"/>
</dbReference>
<evidence type="ECO:0000256" key="3">
    <source>
        <dbReference type="ARBA" id="ARBA00022448"/>
    </source>
</evidence>
<dbReference type="FunFam" id="2.60.40.3110:FF:000001">
    <property type="entry name" value="Putative fimbrial outer membrane usher"/>
    <property type="match status" value="1"/>
</dbReference>
<dbReference type="InterPro" id="IPR042186">
    <property type="entry name" value="FimD_plug_dom"/>
</dbReference>
<evidence type="ECO:0000256" key="8">
    <source>
        <dbReference type="ARBA" id="ARBA00023237"/>
    </source>
</evidence>
<evidence type="ECO:0000256" key="4">
    <source>
        <dbReference type="ARBA" id="ARBA00022452"/>
    </source>
</evidence>
<comment type="caution">
    <text evidence="13">The sequence shown here is derived from an EMBL/GenBank/DDBJ whole genome shotgun (WGS) entry which is preliminary data.</text>
</comment>
<reference evidence="13" key="1">
    <citation type="submission" date="2019-07" db="EMBL/GenBank/DDBJ databases">
        <title>KPC-2 carbapenem resistent Enterobacterales isolates from Germany.</title>
        <authorList>
            <person name="Yao Y."/>
            <person name="Falgenhauer L."/>
            <person name="Imirzalioglu C."/>
            <person name="Chakraborty T."/>
        </authorList>
    </citation>
    <scope>NUCLEOTIDE SEQUENCE</scope>
    <source>
        <strain evidence="13">CA13304</strain>
    </source>
</reference>
<keyword evidence="3 9" id="KW-0813">Transport</keyword>
<dbReference type="Proteomes" id="UP000656723">
    <property type="component" value="Unassembled WGS sequence"/>
</dbReference>
<keyword evidence="7 9" id="KW-0472">Membrane</keyword>
<dbReference type="AlphaFoldDB" id="A0A8I0MKG7"/>
<evidence type="ECO:0000259" key="12">
    <source>
        <dbReference type="Pfam" id="PF13954"/>
    </source>
</evidence>
<comment type="similarity">
    <text evidence="2 9">Belongs to the fimbrial export usher family.</text>
</comment>
<dbReference type="Gene3D" id="2.60.40.3110">
    <property type="match status" value="1"/>
</dbReference>
<dbReference type="GO" id="GO:0009297">
    <property type="term" value="P:pilus assembly"/>
    <property type="evidence" value="ECO:0007669"/>
    <property type="project" value="InterPro"/>
</dbReference>
<dbReference type="InterPro" id="IPR025885">
    <property type="entry name" value="PapC_N"/>
</dbReference>
<evidence type="ECO:0000256" key="6">
    <source>
        <dbReference type="ARBA" id="ARBA00022729"/>
    </source>
</evidence>
<name>A0A8I0MKG7_CITAM</name>
<evidence type="ECO:0000259" key="11">
    <source>
        <dbReference type="Pfam" id="PF13953"/>
    </source>
</evidence>
<keyword evidence="5 9" id="KW-0812">Transmembrane</keyword>
<evidence type="ECO:0000313" key="14">
    <source>
        <dbReference type="Proteomes" id="UP000656723"/>
    </source>
</evidence>
<dbReference type="NCBIfam" id="NF011784">
    <property type="entry name" value="PRK15248.1"/>
    <property type="match status" value="1"/>
</dbReference>
<accession>A0A8I0MKG7</accession>
<dbReference type="InterPro" id="IPR037224">
    <property type="entry name" value="PapC_N_sf"/>
</dbReference>
<sequence>MPTIRCNTVVAPLLGLALVPATACAEYYFDPALLQGSDFGKSLDLDRFNQRDNALPAGDYVLDVYLNNQLIRRQASIALVKPEGDKTEVQPCLSPELIAVSAIRTTQNVTPNLCLPIDSLGPKINWEVDLSSLRLNMVVPQAGLLHSPRGFIPVSEWDAGETALFLRHNTNFYHTENTNSHLRYDYLWSNINGGFNLGLWQVRHQGNLRYADDNQTGGHYKYNAVATSVQRPLPPLDSIIAFGDNYTNSSLFGNLSFNGVKLSTDQRMWPQGKRGYAPEVRGVATTTAHVVVRQQGKVIYETTVAPGAFVINDLYNTRGQGDLTVDVVEANGQVSRFTVPYSAVPDSIRPGNWNYELAMGYVRQYYSVENKFVEGVLQRGMSNVLTANMGSRLADNYQAFLAGGVLATSVGAFGLNTVFSSAHVENNEKQQGWRVEASYSKTFTTGTNLVLAAYRYSTSGYRDLQDVLGVRRQEKNGTLYYSDTLNQRNNFSATLSQPMGDWGMLSFTGSTSDYYNNASRITQLQLGYSNSWRDISFNISAARQRSTYSSRYFSSVNDRDFDNESQRKYTENTVSLGISIPFDFGSSRSQINLDMNRSRDSRTATVGMSGTTGEKSSTSWALYSGIEHNNDSGDSSTWGGNIEHRTSVGALRAYASRGDSYQQYGLGMSGTLVAHRGGITAGPYTSDTFALVEAPGAQGAEIRNGQGATVDRFGYAILPSLTPYRYNTISLDSQNMVDDVELQGGSKRLVPYAGAISRVTFKTTHGKATLINTTLPDGSQPPMGADVTDSDGETVGIMGQGGQIYARIAAQSGVLFVKWGKNAAQQCQVWYQLPTTRDAPLYQLTLPCRQE</sequence>
<dbReference type="InterPro" id="IPR043142">
    <property type="entry name" value="PapC-like_C_sf"/>
</dbReference>
<dbReference type="EMBL" id="VKME01000008">
    <property type="protein sequence ID" value="MBE0128485.1"/>
    <property type="molecule type" value="Genomic_DNA"/>
</dbReference>
<keyword evidence="8 9" id="KW-0998">Cell outer membrane</keyword>
<feature type="signal peptide" evidence="10">
    <location>
        <begin position="1"/>
        <end position="25"/>
    </location>
</feature>
<dbReference type="RefSeq" id="WP_192478419.1">
    <property type="nucleotide sequence ID" value="NZ_VKME01000008.1"/>
</dbReference>
<comment type="subcellular location">
    <subcellularLocation>
        <location evidence="1 9">Cell outer membrane</location>
        <topology evidence="1 9">Multi-pass membrane protein</topology>
    </subcellularLocation>
</comment>
<dbReference type="PROSITE" id="PS01151">
    <property type="entry name" value="FIMBRIAL_USHER"/>
    <property type="match status" value="1"/>
</dbReference>